<dbReference type="AlphaFoldDB" id="A0A7W8ND10"/>
<evidence type="ECO:0000256" key="1">
    <source>
        <dbReference type="SAM" id="Phobius"/>
    </source>
</evidence>
<dbReference type="RefSeq" id="WP_184127168.1">
    <property type="nucleotide sequence ID" value="NZ_JACHFL010000001.1"/>
</dbReference>
<gene>
    <name evidence="2" type="ORF">HNQ08_000196</name>
</gene>
<reference evidence="2 3" key="1">
    <citation type="submission" date="2020-08" db="EMBL/GenBank/DDBJ databases">
        <title>Genomic Encyclopedia of Type Strains, Phase IV (KMG-IV): sequencing the most valuable type-strain genomes for metagenomic binning, comparative biology and taxonomic classification.</title>
        <authorList>
            <person name="Goeker M."/>
        </authorList>
    </citation>
    <scope>NUCLEOTIDE SEQUENCE [LARGE SCALE GENOMIC DNA]</scope>
    <source>
        <strain evidence="2 3">DSM 27939</strain>
    </source>
</reference>
<protein>
    <submittedName>
        <fullName evidence="2">Cbb3-type cytochrome oxidase subunit 3</fullName>
    </submittedName>
</protein>
<feature type="transmembrane region" description="Helical" evidence="1">
    <location>
        <begin position="117"/>
        <end position="135"/>
    </location>
</feature>
<keyword evidence="1" id="KW-0812">Transmembrane</keyword>
<feature type="transmembrane region" description="Helical" evidence="1">
    <location>
        <begin position="82"/>
        <end position="105"/>
    </location>
</feature>
<name>A0A7W8ND10_9DEIO</name>
<keyword evidence="1" id="KW-1133">Transmembrane helix</keyword>
<feature type="transmembrane region" description="Helical" evidence="1">
    <location>
        <begin position="155"/>
        <end position="175"/>
    </location>
</feature>
<feature type="transmembrane region" description="Helical" evidence="1">
    <location>
        <begin position="229"/>
        <end position="249"/>
    </location>
</feature>
<dbReference type="Proteomes" id="UP000552709">
    <property type="component" value="Unassembled WGS sequence"/>
</dbReference>
<feature type="transmembrane region" description="Helical" evidence="1">
    <location>
        <begin position="187"/>
        <end position="209"/>
    </location>
</feature>
<dbReference type="EMBL" id="JACHFL010000001">
    <property type="protein sequence ID" value="MBB5361125.1"/>
    <property type="molecule type" value="Genomic_DNA"/>
</dbReference>
<keyword evidence="3" id="KW-1185">Reference proteome</keyword>
<keyword evidence="1" id="KW-0472">Membrane</keyword>
<evidence type="ECO:0000313" key="3">
    <source>
        <dbReference type="Proteomes" id="UP000552709"/>
    </source>
</evidence>
<comment type="caution">
    <text evidence="2">The sequence shown here is derived from an EMBL/GenBank/DDBJ whole genome shotgun (WGS) entry which is preliminary data.</text>
</comment>
<organism evidence="2 3">
    <name type="scientific">Deinococcus humi</name>
    <dbReference type="NCBI Taxonomy" id="662880"/>
    <lineage>
        <taxon>Bacteria</taxon>
        <taxon>Thermotogati</taxon>
        <taxon>Deinococcota</taxon>
        <taxon>Deinococci</taxon>
        <taxon>Deinococcales</taxon>
        <taxon>Deinococcaceae</taxon>
        <taxon>Deinococcus</taxon>
    </lineage>
</organism>
<sequence length="272" mass="29237">MIQSSVPSTNRSGIKAADVRPETDSVLLGMVLRERRVVGTLLGITAFLGLAGLMSLIAKLYLTDFFGRDLFIGLFDLNNESNVPAAFSALLLLLATLMLGVIAWARRQGARADALSWKALTFIFGFLALDEAAMLHERTADITRNVVKTDGILHYAWVLPYGVLALIVGLAFVRFLTQLPASIRNRVIVAGAIYVTGALGFELLEGAVVSDGGTQSLLNQSLVVAEEGMEMLGVILFIGALLSYIRMYLPGLQLRLSVAPVSPLTPRDSSGD</sequence>
<feature type="transmembrane region" description="Helical" evidence="1">
    <location>
        <begin position="37"/>
        <end position="62"/>
    </location>
</feature>
<proteinExistence type="predicted"/>
<accession>A0A7W8ND10</accession>
<evidence type="ECO:0000313" key="2">
    <source>
        <dbReference type="EMBL" id="MBB5361125.1"/>
    </source>
</evidence>